<organism evidence="1 2">
    <name type="scientific">Poriferisphaera corsica</name>
    <dbReference type="NCBI Taxonomy" id="2528020"/>
    <lineage>
        <taxon>Bacteria</taxon>
        <taxon>Pseudomonadati</taxon>
        <taxon>Planctomycetota</taxon>
        <taxon>Phycisphaerae</taxon>
        <taxon>Phycisphaerales</taxon>
        <taxon>Phycisphaeraceae</taxon>
        <taxon>Poriferisphaera</taxon>
    </lineage>
</organism>
<sequence length="60" mass="6300">MASSVDAGIEGKIEWGMAGENGGCVKSWISVGEADGIGAGQCVDWGKGHFRCFVANYFRS</sequence>
<protein>
    <submittedName>
        <fullName evidence="1">Uncharacterized protein</fullName>
    </submittedName>
</protein>
<keyword evidence="2" id="KW-1185">Reference proteome</keyword>
<gene>
    <name evidence="1" type="ORF">KS4_08850</name>
</gene>
<reference evidence="1 2" key="1">
    <citation type="submission" date="2019-02" db="EMBL/GenBank/DDBJ databases">
        <title>Deep-cultivation of Planctomycetes and their phenomic and genomic characterization uncovers novel biology.</title>
        <authorList>
            <person name="Wiegand S."/>
            <person name="Jogler M."/>
            <person name="Boedeker C."/>
            <person name="Pinto D."/>
            <person name="Vollmers J."/>
            <person name="Rivas-Marin E."/>
            <person name="Kohn T."/>
            <person name="Peeters S.H."/>
            <person name="Heuer A."/>
            <person name="Rast P."/>
            <person name="Oberbeckmann S."/>
            <person name="Bunk B."/>
            <person name="Jeske O."/>
            <person name="Meyerdierks A."/>
            <person name="Storesund J.E."/>
            <person name="Kallscheuer N."/>
            <person name="Luecker S."/>
            <person name="Lage O.M."/>
            <person name="Pohl T."/>
            <person name="Merkel B.J."/>
            <person name="Hornburger P."/>
            <person name="Mueller R.-W."/>
            <person name="Bruemmer F."/>
            <person name="Labrenz M."/>
            <person name="Spormann A.M."/>
            <person name="Op den Camp H."/>
            <person name="Overmann J."/>
            <person name="Amann R."/>
            <person name="Jetten M.S.M."/>
            <person name="Mascher T."/>
            <person name="Medema M.H."/>
            <person name="Devos D.P."/>
            <person name="Kaster A.-K."/>
            <person name="Ovreas L."/>
            <person name="Rohde M."/>
            <person name="Galperin M.Y."/>
            <person name="Jogler C."/>
        </authorList>
    </citation>
    <scope>NUCLEOTIDE SEQUENCE [LARGE SCALE GENOMIC DNA]</scope>
    <source>
        <strain evidence="1 2">KS4</strain>
    </source>
</reference>
<evidence type="ECO:0000313" key="1">
    <source>
        <dbReference type="EMBL" id="QDU32848.1"/>
    </source>
</evidence>
<evidence type="ECO:0000313" key="2">
    <source>
        <dbReference type="Proteomes" id="UP000317369"/>
    </source>
</evidence>
<dbReference type="KEGG" id="pcor:KS4_08850"/>
<accession>A0A517YRJ6</accession>
<dbReference type="Proteomes" id="UP000317369">
    <property type="component" value="Chromosome"/>
</dbReference>
<name>A0A517YRJ6_9BACT</name>
<dbReference type="AlphaFoldDB" id="A0A517YRJ6"/>
<dbReference type="EMBL" id="CP036425">
    <property type="protein sequence ID" value="QDU32848.1"/>
    <property type="molecule type" value="Genomic_DNA"/>
</dbReference>
<proteinExistence type="predicted"/>